<keyword evidence="5" id="KW-1185">Reference proteome</keyword>
<evidence type="ECO:0000313" key="5">
    <source>
        <dbReference type="Proteomes" id="UP000614714"/>
    </source>
</evidence>
<proteinExistence type="predicted"/>
<dbReference type="PRINTS" id="PR00455">
    <property type="entry name" value="HTHTETR"/>
</dbReference>
<dbReference type="Gene3D" id="1.10.357.10">
    <property type="entry name" value="Tetracycline Repressor, domain 2"/>
    <property type="match status" value="1"/>
</dbReference>
<organism evidence="4 5">
    <name type="scientific">Geomonas anaerohicana</name>
    <dbReference type="NCBI Taxonomy" id="2798583"/>
    <lineage>
        <taxon>Bacteria</taxon>
        <taxon>Pseudomonadati</taxon>
        <taxon>Thermodesulfobacteriota</taxon>
        <taxon>Desulfuromonadia</taxon>
        <taxon>Geobacterales</taxon>
        <taxon>Geobacteraceae</taxon>
        <taxon>Geomonas</taxon>
    </lineage>
</organism>
<dbReference type="Pfam" id="PF00440">
    <property type="entry name" value="TetR_N"/>
    <property type="match status" value="1"/>
</dbReference>
<feature type="DNA-binding region" description="H-T-H motif" evidence="2">
    <location>
        <begin position="29"/>
        <end position="48"/>
    </location>
</feature>
<dbReference type="EMBL" id="JAEMHL010000001">
    <property type="protein sequence ID" value="MBJ6749011.1"/>
    <property type="molecule type" value="Genomic_DNA"/>
</dbReference>
<dbReference type="InterPro" id="IPR009057">
    <property type="entry name" value="Homeodomain-like_sf"/>
</dbReference>
<dbReference type="PANTHER" id="PTHR30055">
    <property type="entry name" value="HTH-TYPE TRANSCRIPTIONAL REGULATOR RUTR"/>
    <property type="match status" value="1"/>
</dbReference>
<dbReference type="InterPro" id="IPR001647">
    <property type="entry name" value="HTH_TetR"/>
</dbReference>
<accession>A0ABS0Y9L4</accession>
<evidence type="ECO:0000256" key="2">
    <source>
        <dbReference type="PROSITE-ProRule" id="PRU00335"/>
    </source>
</evidence>
<evidence type="ECO:0000313" key="4">
    <source>
        <dbReference type="EMBL" id="MBJ6749011.1"/>
    </source>
</evidence>
<evidence type="ECO:0000256" key="1">
    <source>
        <dbReference type="ARBA" id="ARBA00023125"/>
    </source>
</evidence>
<keyword evidence="1 2" id="KW-0238">DNA-binding</keyword>
<dbReference type="RefSeq" id="WP_199387565.1">
    <property type="nucleotide sequence ID" value="NZ_JAEMHL010000001.1"/>
</dbReference>
<comment type="caution">
    <text evidence="4">The sequence shown here is derived from an EMBL/GenBank/DDBJ whole genome shotgun (WGS) entry which is preliminary data.</text>
</comment>
<dbReference type="PROSITE" id="PS50977">
    <property type="entry name" value="HTH_TETR_2"/>
    <property type="match status" value="1"/>
</dbReference>
<protein>
    <submittedName>
        <fullName evidence="4">TetR/AcrR family transcriptional regulator</fullName>
    </submittedName>
</protein>
<dbReference type="PANTHER" id="PTHR30055:SF222">
    <property type="entry name" value="REGULATORY PROTEIN"/>
    <property type="match status" value="1"/>
</dbReference>
<feature type="domain" description="HTH tetR-type" evidence="3">
    <location>
        <begin position="7"/>
        <end position="66"/>
    </location>
</feature>
<evidence type="ECO:0000259" key="3">
    <source>
        <dbReference type="PROSITE" id="PS50977"/>
    </source>
</evidence>
<dbReference type="SUPFAM" id="SSF46689">
    <property type="entry name" value="Homeodomain-like"/>
    <property type="match status" value="1"/>
</dbReference>
<gene>
    <name evidence="4" type="ORF">JFN91_02170</name>
</gene>
<dbReference type="InterPro" id="IPR050109">
    <property type="entry name" value="HTH-type_TetR-like_transc_reg"/>
</dbReference>
<reference evidence="4 5" key="1">
    <citation type="submission" date="2020-12" db="EMBL/GenBank/DDBJ databases">
        <title>Geomonas sp. Red421, isolated from paddy soil.</title>
        <authorList>
            <person name="Xu Z."/>
            <person name="Zhang Z."/>
            <person name="Masuda Y."/>
            <person name="Itoh H."/>
            <person name="Senoo K."/>
        </authorList>
    </citation>
    <scope>NUCLEOTIDE SEQUENCE [LARGE SCALE GENOMIC DNA]</scope>
    <source>
        <strain evidence="4 5">Red421</strain>
    </source>
</reference>
<name>A0ABS0Y9L4_9BACT</name>
<sequence>MARPKSEDKQKAILNAAVLEIAEHGVSAPTARIAKVAGVAEGSLFTYFSNKDELLNHLYLYLKEELRESMMSDYPKAETVKNRIKHAWEKYVAWGIKNPSKRIVLAKLGMSNRVSEQTKALGLDAFSDVVKMIQESTANGLLRDYPFDFVCAIMGSLADTSMDFIVGEPAKAEYYTNAGFEAFWNAVAND</sequence>
<dbReference type="Proteomes" id="UP000614714">
    <property type="component" value="Unassembled WGS sequence"/>
</dbReference>